<evidence type="ECO:0000256" key="10">
    <source>
        <dbReference type="PIRSR" id="PIRSR016262-3"/>
    </source>
</evidence>
<dbReference type="PROSITE" id="PS51733">
    <property type="entry name" value="BPL_LPL_CATALYTIC"/>
    <property type="match status" value="1"/>
</dbReference>
<dbReference type="STRING" id="36874.HQ34_01090"/>
<dbReference type="CDD" id="cd16444">
    <property type="entry name" value="LipB"/>
    <property type="match status" value="1"/>
</dbReference>
<feature type="binding site" evidence="6 9">
    <location>
        <begin position="80"/>
        <end position="87"/>
    </location>
    <ligand>
        <name>substrate</name>
    </ligand>
</feature>
<keyword evidence="13" id="KW-1185">Reference proteome</keyword>
<feature type="site" description="Lowers pKa of active site Cys" evidence="6 10">
    <location>
        <position position="149"/>
    </location>
</feature>
<dbReference type="PANTHER" id="PTHR10993:SF12">
    <property type="entry name" value="OCTANOYLTRANSFERASE"/>
    <property type="match status" value="1"/>
</dbReference>
<evidence type="ECO:0000313" key="13">
    <source>
        <dbReference type="Proteomes" id="UP000030125"/>
    </source>
</evidence>
<evidence type="ECO:0000256" key="6">
    <source>
        <dbReference type="HAMAP-Rule" id="MF_00013"/>
    </source>
</evidence>
<comment type="pathway">
    <text evidence="1 6 7">Protein modification; protein lipoylation via endogenous pathway; protein N(6)-(lipoyl)lysine from octanoyl-[acyl-carrier-protein]: step 1/2.</text>
</comment>
<dbReference type="UniPathway" id="UPA00538">
    <property type="reaction ID" value="UER00592"/>
</dbReference>
<protein>
    <recommendedName>
        <fullName evidence="6 7">Octanoyltransferase</fullName>
        <ecNumber evidence="6 7">2.3.1.181</ecNumber>
    </recommendedName>
    <alternativeName>
        <fullName evidence="6">Lipoate-protein ligase B</fullName>
    </alternativeName>
    <alternativeName>
        <fullName evidence="6">Lipoyl/octanoyl transferase</fullName>
    </alternativeName>
    <alternativeName>
        <fullName evidence="6">Octanoyl-[acyl-carrier-protein]-protein N-octanoyltransferase</fullName>
    </alternativeName>
</protein>
<dbReference type="RefSeq" id="WP_036851908.1">
    <property type="nucleotide sequence ID" value="NZ_JQJD01000043.1"/>
</dbReference>
<feature type="binding site" evidence="6 9">
    <location>
        <begin position="152"/>
        <end position="154"/>
    </location>
    <ligand>
        <name>substrate</name>
    </ligand>
</feature>
<evidence type="ECO:0000256" key="9">
    <source>
        <dbReference type="PIRSR" id="PIRSR016262-2"/>
    </source>
</evidence>
<organism evidence="12 13">
    <name type="scientific">Porphyromonas cangingivalis</name>
    <dbReference type="NCBI Taxonomy" id="36874"/>
    <lineage>
        <taxon>Bacteria</taxon>
        <taxon>Pseudomonadati</taxon>
        <taxon>Bacteroidota</taxon>
        <taxon>Bacteroidia</taxon>
        <taxon>Bacteroidales</taxon>
        <taxon>Porphyromonadaceae</taxon>
        <taxon>Porphyromonas</taxon>
    </lineage>
</organism>
<dbReference type="InterPro" id="IPR045864">
    <property type="entry name" value="aa-tRNA-synth_II/BPL/LPL"/>
</dbReference>
<dbReference type="Proteomes" id="UP000030125">
    <property type="component" value="Unassembled WGS sequence"/>
</dbReference>
<dbReference type="GO" id="GO:0009249">
    <property type="term" value="P:protein lipoylation"/>
    <property type="evidence" value="ECO:0007669"/>
    <property type="project" value="InterPro"/>
</dbReference>
<evidence type="ECO:0000256" key="7">
    <source>
        <dbReference type="PIRNR" id="PIRNR016262"/>
    </source>
</evidence>
<dbReference type="EC" id="2.3.1.181" evidence="6 7"/>
<dbReference type="InterPro" id="IPR000544">
    <property type="entry name" value="Octanoyltransferase"/>
</dbReference>
<accession>A0A0A2ES30</accession>
<feature type="domain" description="BPL/LPL catalytic" evidence="11">
    <location>
        <begin position="35"/>
        <end position="222"/>
    </location>
</feature>
<dbReference type="Gene3D" id="3.30.930.10">
    <property type="entry name" value="Bira Bifunctional Protein, Domain 2"/>
    <property type="match status" value="1"/>
</dbReference>
<feature type="binding site" evidence="6 9">
    <location>
        <begin position="165"/>
        <end position="167"/>
    </location>
    <ligand>
        <name>substrate</name>
    </ligand>
</feature>
<dbReference type="PIRSF" id="PIRSF016262">
    <property type="entry name" value="LPLase"/>
    <property type="match status" value="1"/>
</dbReference>
<proteinExistence type="inferred from homology"/>
<comment type="miscellaneous">
    <text evidence="6">In the reaction, the free carboxyl group of octanoic acid is attached via an amide linkage to the epsilon-amino group of a specific lysine residue of lipoyl domains of lipoate-dependent enzymes.</text>
</comment>
<dbReference type="PANTHER" id="PTHR10993">
    <property type="entry name" value="OCTANOYLTRANSFERASE"/>
    <property type="match status" value="1"/>
</dbReference>
<evidence type="ECO:0000256" key="1">
    <source>
        <dbReference type="ARBA" id="ARBA00004821"/>
    </source>
</evidence>
<comment type="function">
    <text evidence="5 6 7">Catalyzes the transfer of endogenously produced octanoic acid from octanoyl-acyl-carrier-protein onto the lipoyl domains of lipoate-dependent enzymes. Lipoyl-ACP can also act as a substrate although octanoyl-ACP is likely to be the physiological substrate.</text>
</comment>
<evidence type="ECO:0000256" key="2">
    <source>
        <dbReference type="ARBA" id="ARBA00022490"/>
    </source>
</evidence>
<evidence type="ECO:0000256" key="4">
    <source>
        <dbReference type="ARBA" id="ARBA00023315"/>
    </source>
</evidence>
<evidence type="ECO:0000256" key="5">
    <source>
        <dbReference type="ARBA" id="ARBA00024732"/>
    </source>
</evidence>
<sequence>MDIISTTHTDIEYADSLALQQQAFDLGVEAKKEGKSVQHRLFFNEHRPVITLGRHAKESNVLFSEAFLAQQGVSLFHISRGGDATYHGPGQWTIYPVFDLEELGMGVREFVESLEEVAIRILAMYGLQGHRLPGASGVWMHVDSPMPRKVAAIGIHCSRYITMHGMAFNVNTDPQAFHWINPCGFTDKGVTSLHLEVGHELSMETLRDRFEEVFSEVFGRKIIKY</sequence>
<reference evidence="12 13" key="1">
    <citation type="submission" date="2014-08" db="EMBL/GenBank/DDBJ databases">
        <title>Porphyromonas cangingivalis strain:COT-109_OH1386 Genome sequencing.</title>
        <authorList>
            <person name="Wallis C."/>
            <person name="Deusch O."/>
            <person name="O'Flynn C."/>
            <person name="Davis I."/>
            <person name="Jospin G."/>
            <person name="Darling A.E."/>
            <person name="Coil D.A."/>
            <person name="Alexiev A."/>
            <person name="Horsfall A."/>
            <person name="Kirkwood N."/>
            <person name="Harris S."/>
            <person name="Eisen J.A."/>
        </authorList>
    </citation>
    <scope>NUCLEOTIDE SEQUENCE [LARGE SCALE GENOMIC DNA]</scope>
    <source>
        <strain evidence="13">COT-109 OH1386</strain>
    </source>
</reference>
<feature type="active site" description="Acyl-thioester intermediate" evidence="6 8">
    <location>
        <position position="183"/>
    </location>
</feature>
<keyword evidence="4 6" id="KW-0012">Acyltransferase</keyword>
<keyword evidence="3 6" id="KW-0808">Transferase</keyword>
<evidence type="ECO:0000256" key="8">
    <source>
        <dbReference type="PIRSR" id="PIRSR016262-1"/>
    </source>
</evidence>
<evidence type="ECO:0000259" key="11">
    <source>
        <dbReference type="PROSITE" id="PS51733"/>
    </source>
</evidence>
<dbReference type="InterPro" id="IPR004143">
    <property type="entry name" value="BPL_LPL_catalytic"/>
</dbReference>
<dbReference type="AlphaFoldDB" id="A0A0A2ES30"/>
<dbReference type="GO" id="GO:0005737">
    <property type="term" value="C:cytoplasm"/>
    <property type="evidence" value="ECO:0007669"/>
    <property type="project" value="UniProtKB-SubCell"/>
</dbReference>
<name>A0A0A2ES30_PORCN</name>
<dbReference type="OrthoDB" id="9781189at2"/>
<dbReference type="GO" id="GO:0033819">
    <property type="term" value="F:lipoyl(octanoyl) transferase activity"/>
    <property type="evidence" value="ECO:0007669"/>
    <property type="project" value="UniProtKB-EC"/>
</dbReference>
<dbReference type="HAMAP" id="MF_00013">
    <property type="entry name" value="LipB"/>
    <property type="match status" value="1"/>
</dbReference>
<dbReference type="SUPFAM" id="SSF55681">
    <property type="entry name" value="Class II aaRS and biotin synthetases"/>
    <property type="match status" value="1"/>
</dbReference>
<keyword evidence="2 6" id="KW-0963">Cytoplasm</keyword>
<gene>
    <name evidence="6" type="primary">lipB</name>
    <name evidence="12" type="ORF">HQ35_06320</name>
</gene>
<dbReference type="PROSITE" id="PS01313">
    <property type="entry name" value="LIPB"/>
    <property type="match status" value="1"/>
</dbReference>
<evidence type="ECO:0000256" key="3">
    <source>
        <dbReference type="ARBA" id="ARBA00022679"/>
    </source>
</evidence>
<comment type="catalytic activity">
    <reaction evidence="6 7">
        <text>octanoyl-[ACP] + L-lysyl-[protein] = N(6)-octanoyl-L-lysyl-[protein] + holo-[ACP] + H(+)</text>
        <dbReference type="Rhea" id="RHEA:17665"/>
        <dbReference type="Rhea" id="RHEA-COMP:9636"/>
        <dbReference type="Rhea" id="RHEA-COMP:9685"/>
        <dbReference type="Rhea" id="RHEA-COMP:9752"/>
        <dbReference type="Rhea" id="RHEA-COMP:9928"/>
        <dbReference type="ChEBI" id="CHEBI:15378"/>
        <dbReference type="ChEBI" id="CHEBI:29969"/>
        <dbReference type="ChEBI" id="CHEBI:64479"/>
        <dbReference type="ChEBI" id="CHEBI:78463"/>
        <dbReference type="ChEBI" id="CHEBI:78809"/>
        <dbReference type="EC" id="2.3.1.181"/>
    </reaction>
</comment>
<dbReference type="Pfam" id="PF21948">
    <property type="entry name" value="LplA-B_cat"/>
    <property type="match status" value="1"/>
</dbReference>
<comment type="caution">
    <text evidence="12">The sequence shown here is derived from an EMBL/GenBank/DDBJ whole genome shotgun (WGS) entry which is preliminary data.</text>
</comment>
<dbReference type="eggNOG" id="COG0321">
    <property type="taxonomic scope" value="Bacteria"/>
</dbReference>
<evidence type="ECO:0000313" key="12">
    <source>
        <dbReference type="EMBL" id="KGN80295.1"/>
    </source>
</evidence>
<comment type="similarity">
    <text evidence="6 7">Belongs to the LipB family.</text>
</comment>
<comment type="subcellular location">
    <subcellularLocation>
        <location evidence="6">Cytoplasm</location>
    </subcellularLocation>
</comment>
<dbReference type="InterPro" id="IPR020605">
    <property type="entry name" value="Octanoyltransferase_CS"/>
</dbReference>
<dbReference type="EMBL" id="JQJD01000043">
    <property type="protein sequence ID" value="KGN80295.1"/>
    <property type="molecule type" value="Genomic_DNA"/>
</dbReference>
<dbReference type="NCBIfam" id="TIGR00214">
    <property type="entry name" value="lipB"/>
    <property type="match status" value="1"/>
</dbReference>